<dbReference type="AlphaFoldDB" id="A0A1G2BMZ2"/>
<organism evidence="3 4">
    <name type="scientific">Candidatus Komeilibacteria bacterium RIFCSPHIGHO2_01_FULL_52_14</name>
    <dbReference type="NCBI Taxonomy" id="1798549"/>
    <lineage>
        <taxon>Bacteria</taxon>
        <taxon>Candidatus Komeiliibacteriota</taxon>
    </lineage>
</organism>
<feature type="domain" description="Glycosyl transferase family 1" evidence="1">
    <location>
        <begin position="209"/>
        <end position="377"/>
    </location>
</feature>
<dbReference type="GO" id="GO:0016757">
    <property type="term" value="F:glycosyltransferase activity"/>
    <property type="evidence" value="ECO:0007669"/>
    <property type="project" value="InterPro"/>
</dbReference>
<dbReference type="Gene3D" id="3.40.50.2000">
    <property type="entry name" value="Glycogen Phosphorylase B"/>
    <property type="match status" value="2"/>
</dbReference>
<dbReference type="Pfam" id="PF00534">
    <property type="entry name" value="Glycos_transf_1"/>
    <property type="match status" value="1"/>
</dbReference>
<evidence type="ECO:0000259" key="2">
    <source>
        <dbReference type="Pfam" id="PF13579"/>
    </source>
</evidence>
<protein>
    <recommendedName>
        <fullName evidence="5">Glycosyl transferase family 1 domain-containing protein</fullName>
    </recommendedName>
</protein>
<name>A0A1G2BMZ2_9BACT</name>
<gene>
    <name evidence="3" type="ORF">A2677_00105</name>
</gene>
<dbReference type="InterPro" id="IPR028098">
    <property type="entry name" value="Glyco_trans_4-like_N"/>
</dbReference>
<evidence type="ECO:0000313" key="3">
    <source>
        <dbReference type="EMBL" id="OGY90514.1"/>
    </source>
</evidence>
<dbReference type="InterPro" id="IPR050194">
    <property type="entry name" value="Glycosyltransferase_grp1"/>
</dbReference>
<comment type="caution">
    <text evidence="3">The sequence shown here is derived from an EMBL/GenBank/DDBJ whole genome shotgun (WGS) entry which is preliminary data.</text>
</comment>
<feature type="domain" description="Glycosyltransferase subfamily 4-like N-terminal" evidence="2">
    <location>
        <begin position="17"/>
        <end position="190"/>
    </location>
</feature>
<evidence type="ECO:0000313" key="4">
    <source>
        <dbReference type="Proteomes" id="UP000177817"/>
    </source>
</evidence>
<dbReference type="Proteomes" id="UP000177817">
    <property type="component" value="Unassembled WGS sequence"/>
</dbReference>
<dbReference type="PANTHER" id="PTHR45947:SF3">
    <property type="entry name" value="SULFOQUINOVOSYL TRANSFERASE SQD2"/>
    <property type="match status" value="1"/>
</dbReference>
<dbReference type="PANTHER" id="PTHR45947">
    <property type="entry name" value="SULFOQUINOVOSYL TRANSFERASE SQD2"/>
    <property type="match status" value="1"/>
</dbReference>
<dbReference type="EMBL" id="MHKK01000009">
    <property type="protein sequence ID" value="OGY90514.1"/>
    <property type="molecule type" value="Genomic_DNA"/>
</dbReference>
<accession>A0A1G2BMZ2</accession>
<evidence type="ECO:0000259" key="1">
    <source>
        <dbReference type="Pfam" id="PF00534"/>
    </source>
</evidence>
<dbReference type="SUPFAM" id="SSF53756">
    <property type="entry name" value="UDP-Glycosyltransferase/glycogen phosphorylase"/>
    <property type="match status" value="1"/>
</dbReference>
<dbReference type="InterPro" id="IPR001296">
    <property type="entry name" value="Glyco_trans_1"/>
</dbReference>
<reference evidence="3 4" key="1">
    <citation type="journal article" date="2016" name="Nat. Commun.">
        <title>Thousands of microbial genomes shed light on interconnected biogeochemical processes in an aquifer system.</title>
        <authorList>
            <person name="Anantharaman K."/>
            <person name="Brown C.T."/>
            <person name="Hug L.A."/>
            <person name="Sharon I."/>
            <person name="Castelle C.J."/>
            <person name="Probst A.J."/>
            <person name="Thomas B.C."/>
            <person name="Singh A."/>
            <person name="Wilkins M.J."/>
            <person name="Karaoz U."/>
            <person name="Brodie E.L."/>
            <person name="Williams K.H."/>
            <person name="Hubbard S.S."/>
            <person name="Banfield J.F."/>
        </authorList>
    </citation>
    <scope>NUCLEOTIDE SEQUENCE [LARGE SCALE GENOMIC DNA]</scope>
</reference>
<sequence>MAKRILVYTLTYAPFIGGAEGALQELVRRIPAEEIDFDIVTLRFDSSLPRVEVIGNTTIYRVGFASMSPVVADLYRFPLSLNKYLFPVLGWLHGLFLHRRKKYDAVWSIMANYAGFAALFFKLGAPEVRLLLTLQEGDPPEHIRRRVGIFYPVFRLLFKKADLVHTISTFLASFAKTEGYAGTPVVVPNGVDLELFSAPQPEKTVASLRKHLHKKNTDVFLITSSRLVHKNAVDICVQAMPLLPKRVRLLVAGAGPDDWKLKLSAIEFGVQDRVVFLGHINQRELPAYLAVSDIFVRPSRSEGMGNSFIEAMAAGIPVIATPVGGIIDFLFDPKISSGHEPTGLFCDVESPESLAACVTRLTDDVALRDKLVVQAKKIVFQRYSWEHIVSRMRQEIFIPLLDGQKK</sequence>
<dbReference type="CDD" id="cd03801">
    <property type="entry name" value="GT4_PimA-like"/>
    <property type="match status" value="1"/>
</dbReference>
<evidence type="ECO:0008006" key="5">
    <source>
        <dbReference type="Google" id="ProtNLM"/>
    </source>
</evidence>
<dbReference type="Pfam" id="PF13579">
    <property type="entry name" value="Glyco_trans_4_4"/>
    <property type="match status" value="1"/>
</dbReference>
<proteinExistence type="predicted"/>